<evidence type="ECO:0000256" key="1">
    <source>
        <dbReference type="SAM" id="MobiDB-lite"/>
    </source>
</evidence>
<evidence type="ECO:0000313" key="5">
    <source>
        <dbReference type="Proteomes" id="UP000027442"/>
    </source>
</evidence>
<feature type="transmembrane region" description="Helical" evidence="2">
    <location>
        <begin position="96"/>
        <end position="117"/>
    </location>
</feature>
<proteinExistence type="predicted"/>
<evidence type="ECO:0000313" key="4">
    <source>
        <dbReference type="EMBL" id="KDR51305.1"/>
    </source>
</evidence>
<feature type="transmembrane region" description="Helical" evidence="2">
    <location>
        <begin position="320"/>
        <end position="339"/>
    </location>
</feature>
<feature type="transmembrane region" description="Helical" evidence="2">
    <location>
        <begin position="138"/>
        <end position="156"/>
    </location>
</feature>
<dbReference type="Pfam" id="PF01757">
    <property type="entry name" value="Acyl_transf_3"/>
    <property type="match status" value="1"/>
</dbReference>
<dbReference type="RefSeq" id="WP_018967962.1">
    <property type="nucleotide sequence ID" value="NZ_KB899219.1"/>
</dbReference>
<keyword evidence="4" id="KW-0808">Transferase</keyword>
<organism evidence="4 5">
    <name type="scientific">Hoylesella loescheii DSM 19665 = JCM 12249 = ATCC 15930</name>
    <dbReference type="NCBI Taxonomy" id="1122985"/>
    <lineage>
        <taxon>Bacteria</taxon>
        <taxon>Pseudomonadati</taxon>
        <taxon>Bacteroidota</taxon>
        <taxon>Bacteroidia</taxon>
        <taxon>Bacteroidales</taxon>
        <taxon>Prevotellaceae</taxon>
        <taxon>Hoylesella</taxon>
    </lineage>
</organism>
<dbReference type="Proteomes" id="UP000027442">
    <property type="component" value="Unassembled WGS sequence"/>
</dbReference>
<gene>
    <name evidence="4" type="ORF">HMPREF1991_02669</name>
</gene>
<sequence length="385" mass="43521">MPQNEQHTEGKNAVLASQQQGAAHANSPADKSTSAQNASGLNACMRGLAIIGIFLHNYCHWLGPMVKENEYTFNAENVTRMNHALVHPDNQLPLHLLSFFGHYGVPVFLFLSGYGLFKKYQDVQVPVVKFLFSHYLKLFRMMAVGFALFIAVDTLYPPSWHYDSLKVISQLLMFNNLLPRPDKMIWPGAFWFFGLMMQLYLLYRLVLHRRHWGITALLMALCVIVQLQLPPLSETMNRYRYNFMGGMLPFGLGLLYAQFHKSATLWGNDSVKQSAALLVCIALAYYLSQSFVGWTFAPAVICVATLLTAKLLARVAVMAWLYRALCWMGGISAALFVTHPITRKLIIPISRHGQPYLGLLLYIVASIALAWVVDKLIKRIPLPKR</sequence>
<feature type="domain" description="Acyltransferase 3" evidence="3">
    <location>
        <begin position="44"/>
        <end position="373"/>
    </location>
</feature>
<comment type="caution">
    <text evidence="4">The sequence shown here is derived from an EMBL/GenBank/DDBJ whole genome shotgun (WGS) entry which is preliminary data.</text>
</comment>
<evidence type="ECO:0000259" key="3">
    <source>
        <dbReference type="Pfam" id="PF01757"/>
    </source>
</evidence>
<keyword evidence="2" id="KW-0812">Transmembrane</keyword>
<feature type="transmembrane region" description="Helical" evidence="2">
    <location>
        <begin position="271"/>
        <end position="288"/>
    </location>
</feature>
<keyword evidence="2" id="KW-1133">Transmembrane helix</keyword>
<evidence type="ECO:0000256" key="2">
    <source>
        <dbReference type="SAM" id="Phobius"/>
    </source>
</evidence>
<dbReference type="HOGENOM" id="CLU_753792_0_0_10"/>
<feature type="region of interest" description="Disordered" evidence="1">
    <location>
        <begin position="17"/>
        <end position="36"/>
    </location>
</feature>
<name>A0A069QET2_HOYLO</name>
<dbReference type="GO" id="GO:0016747">
    <property type="term" value="F:acyltransferase activity, transferring groups other than amino-acyl groups"/>
    <property type="evidence" value="ECO:0007669"/>
    <property type="project" value="InterPro"/>
</dbReference>
<keyword evidence="4" id="KW-0012">Acyltransferase</keyword>
<keyword evidence="2" id="KW-0472">Membrane</keyword>
<protein>
    <submittedName>
        <fullName evidence="4">Acyltransferase</fullName>
    </submittedName>
</protein>
<feature type="transmembrane region" description="Helical" evidence="2">
    <location>
        <begin position="359"/>
        <end position="377"/>
    </location>
</feature>
<dbReference type="InterPro" id="IPR002656">
    <property type="entry name" value="Acyl_transf_3_dom"/>
</dbReference>
<dbReference type="AlphaFoldDB" id="A0A069QET2"/>
<keyword evidence="5" id="KW-1185">Reference proteome</keyword>
<feature type="transmembrane region" description="Helical" evidence="2">
    <location>
        <begin position="184"/>
        <end position="203"/>
    </location>
</feature>
<reference evidence="4 5" key="1">
    <citation type="submission" date="2013-08" db="EMBL/GenBank/DDBJ databases">
        <authorList>
            <person name="Weinstock G."/>
            <person name="Sodergren E."/>
            <person name="Wylie T."/>
            <person name="Fulton L."/>
            <person name="Fulton R."/>
            <person name="Fronick C."/>
            <person name="O'Laughlin M."/>
            <person name="Godfrey J."/>
            <person name="Miner T."/>
            <person name="Herter B."/>
            <person name="Appelbaum E."/>
            <person name="Cordes M."/>
            <person name="Lek S."/>
            <person name="Wollam A."/>
            <person name="Pepin K.H."/>
            <person name="Palsikar V.B."/>
            <person name="Mitreva M."/>
            <person name="Wilson R.K."/>
        </authorList>
    </citation>
    <scope>NUCLEOTIDE SEQUENCE [LARGE SCALE GENOMIC DNA]</scope>
    <source>
        <strain evidence="4 5">ATCC 15930</strain>
    </source>
</reference>
<dbReference type="EMBL" id="JNGW01000116">
    <property type="protein sequence ID" value="KDR51305.1"/>
    <property type="molecule type" value="Genomic_DNA"/>
</dbReference>
<feature type="transmembrane region" description="Helical" evidence="2">
    <location>
        <begin position="241"/>
        <end position="259"/>
    </location>
</feature>
<dbReference type="eggNOG" id="COG1835">
    <property type="taxonomic scope" value="Bacteria"/>
</dbReference>
<dbReference type="PATRIC" id="fig|1122985.7.peg.2766"/>
<accession>A0A069QET2</accession>